<dbReference type="Proteomes" id="UP001305521">
    <property type="component" value="Chromosome"/>
</dbReference>
<proteinExistence type="predicted"/>
<accession>A0ABZ0PFW0</accession>
<name>A0ABZ0PFW0_9PROT</name>
<keyword evidence="1" id="KW-0732">Signal</keyword>
<keyword evidence="3" id="KW-1185">Reference proteome</keyword>
<gene>
    <name evidence="2" type="ORF">R9Z33_19490</name>
</gene>
<sequence length="127" mass="13772">MRRILLAGLLLTLAVPAQAQQRTSPHDGTYEGTRVQECQATGRSGQTRVTARLRGNRFEIDALPGDPPLEATVGPNGAVTLPPFGLFGAGTGQIFEGANNARRFTGSHPGRRCQMVYDLRRVSTRIR</sequence>
<feature type="signal peptide" evidence="1">
    <location>
        <begin position="1"/>
        <end position="19"/>
    </location>
</feature>
<dbReference type="EMBL" id="CP137852">
    <property type="protein sequence ID" value="WPB84267.1"/>
    <property type="molecule type" value="Genomic_DNA"/>
</dbReference>
<evidence type="ECO:0000313" key="3">
    <source>
        <dbReference type="Proteomes" id="UP001305521"/>
    </source>
</evidence>
<dbReference type="RefSeq" id="WP_318648223.1">
    <property type="nucleotide sequence ID" value="NZ_CP137852.1"/>
</dbReference>
<feature type="chain" id="PRO_5047235431" evidence="1">
    <location>
        <begin position="20"/>
        <end position="127"/>
    </location>
</feature>
<evidence type="ECO:0000313" key="2">
    <source>
        <dbReference type="EMBL" id="WPB84267.1"/>
    </source>
</evidence>
<evidence type="ECO:0000256" key="1">
    <source>
        <dbReference type="SAM" id="SignalP"/>
    </source>
</evidence>
<reference evidence="2 3" key="1">
    <citation type="submission" date="2023-11" db="EMBL/GenBank/DDBJ databases">
        <title>Arctic aerobic anoxygenic photoheterotroph Sediminicoccus rosea KRV36 adapts its photosynthesis to long days of polar summer.</title>
        <authorList>
            <person name="Tomasch J."/>
            <person name="Kopejtka K."/>
            <person name="Bily T."/>
            <person name="Gardiner A.T."/>
            <person name="Gardian Z."/>
            <person name="Shivaramu S."/>
            <person name="Koblizek M."/>
            <person name="Engelhardt F."/>
            <person name="Kaftan D."/>
        </authorList>
    </citation>
    <scope>NUCLEOTIDE SEQUENCE [LARGE SCALE GENOMIC DNA]</scope>
    <source>
        <strain evidence="2 3">R-30</strain>
    </source>
</reference>
<organism evidence="2 3">
    <name type="scientific">Sediminicoccus rosea</name>
    <dbReference type="NCBI Taxonomy" id="1225128"/>
    <lineage>
        <taxon>Bacteria</taxon>
        <taxon>Pseudomonadati</taxon>
        <taxon>Pseudomonadota</taxon>
        <taxon>Alphaproteobacteria</taxon>
        <taxon>Acetobacterales</taxon>
        <taxon>Roseomonadaceae</taxon>
        <taxon>Sediminicoccus</taxon>
    </lineage>
</organism>
<protein>
    <submittedName>
        <fullName evidence="2">Uncharacterized protein</fullName>
    </submittedName>
</protein>